<organism evidence="7 8">
    <name type="scientific">Stachybotrys elegans</name>
    <dbReference type="NCBI Taxonomy" id="80388"/>
    <lineage>
        <taxon>Eukaryota</taxon>
        <taxon>Fungi</taxon>
        <taxon>Dikarya</taxon>
        <taxon>Ascomycota</taxon>
        <taxon>Pezizomycotina</taxon>
        <taxon>Sordariomycetes</taxon>
        <taxon>Hypocreomycetidae</taxon>
        <taxon>Hypocreales</taxon>
        <taxon>Stachybotryaceae</taxon>
        <taxon>Stachybotrys</taxon>
    </lineage>
</organism>
<dbReference type="OrthoDB" id="2117453at2759"/>
<comment type="caution">
    <text evidence="7">The sequence shown here is derived from an EMBL/GenBank/DDBJ whole genome shotgun (WGS) entry which is preliminary data.</text>
</comment>
<dbReference type="Proteomes" id="UP000813444">
    <property type="component" value="Unassembled WGS sequence"/>
</dbReference>
<keyword evidence="2 5" id="KW-0812">Transmembrane</keyword>
<dbReference type="AlphaFoldDB" id="A0A8K0WTT4"/>
<feature type="transmembrane region" description="Helical" evidence="5">
    <location>
        <begin position="12"/>
        <end position="32"/>
    </location>
</feature>
<comment type="subcellular location">
    <subcellularLocation>
        <location evidence="1">Membrane</location>
        <topology evidence="1">Multi-pass membrane protein</topology>
    </subcellularLocation>
</comment>
<evidence type="ECO:0000313" key="8">
    <source>
        <dbReference type="Proteomes" id="UP000813444"/>
    </source>
</evidence>
<dbReference type="Pfam" id="PF01284">
    <property type="entry name" value="MARVEL"/>
    <property type="match status" value="1"/>
</dbReference>
<keyword evidence="4 5" id="KW-0472">Membrane</keyword>
<sequence length="157" mass="16815">MANSNLSLYIRAPQVILALINLGLAGYVASYYNGMQRQAPGPVSFLIFATSFSLLVIPYLEIVARRFPRVGHPYGKLALEAINTILFFSGFIALAAFLGQLNFCNGPVCSAARALNVFAALEFVAWAATTGLQAKAVFQGRDNGDIMAAPPSPMIQV</sequence>
<reference evidence="7" key="1">
    <citation type="journal article" date="2021" name="Nat. Commun.">
        <title>Genetic determinants of endophytism in the Arabidopsis root mycobiome.</title>
        <authorList>
            <person name="Mesny F."/>
            <person name="Miyauchi S."/>
            <person name="Thiergart T."/>
            <person name="Pickel B."/>
            <person name="Atanasova L."/>
            <person name="Karlsson M."/>
            <person name="Huettel B."/>
            <person name="Barry K.W."/>
            <person name="Haridas S."/>
            <person name="Chen C."/>
            <person name="Bauer D."/>
            <person name="Andreopoulos W."/>
            <person name="Pangilinan J."/>
            <person name="LaButti K."/>
            <person name="Riley R."/>
            <person name="Lipzen A."/>
            <person name="Clum A."/>
            <person name="Drula E."/>
            <person name="Henrissat B."/>
            <person name="Kohler A."/>
            <person name="Grigoriev I.V."/>
            <person name="Martin F.M."/>
            <person name="Hacquard S."/>
        </authorList>
    </citation>
    <scope>NUCLEOTIDE SEQUENCE</scope>
    <source>
        <strain evidence="7">MPI-CAGE-CH-0235</strain>
    </source>
</reference>
<dbReference type="InterPro" id="IPR008253">
    <property type="entry name" value="Marvel"/>
</dbReference>
<gene>
    <name evidence="7" type="ORF">B0I35DRAFT_428101</name>
</gene>
<evidence type="ECO:0000256" key="1">
    <source>
        <dbReference type="ARBA" id="ARBA00004141"/>
    </source>
</evidence>
<dbReference type="PANTHER" id="PTHR37451">
    <property type="entry name" value="MARVEL DOMAIN"/>
    <property type="match status" value="1"/>
</dbReference>
<evidence type="ECO:0000256" key="5">
    <source>
        <dbReference type="SAM" id="Phobius"/>
    </source>
</evidence>
<feature type="domain" description="MARVEL" evidence="6">
    <location>
        <begin position="8"/>
        <end position="131"/>
    </location>
</feature>
<proteinExistence type="predicted"/>
<evidence type="ECO:0000256" key="2">
    <source>
        <dbReference type="ARBA" id="ARBA00022692"/>
    </source>
</evidence>
<feature type="transmembrane region" description="Helical" evidence="5">
    <location>
        <begin position="44"/>
        <end position="64"/>
    </location>
</feature>
<feature type="transmembrane region" description="Helical" evidence="5">
    <location>
        <begin position="85"/>
        <end position="103"/>
    </location>
</feature>
<keyword evidence="8" id="KW-1185">Reference proteome</keyword>
<evidence type="ECO:0000256" key="3">
    <source>
        <dbReference type="ARBA" id="ARBA00022989"/>
    </source>
</evidence>
<evidence type="ECO:0000259" key="6">
    <source>
        <dbReference type="Pfam" id="PF01284"/>
    </source>
</evidence>
<evidence type="ECO:0000313" key="7">
    <source>
        <dbReference type="EMBL" id="KAH7320918.1"/>
    </source>
</evidence>
<keyword evidence="3 5" id="KW-1133">Transmembrane helix</keyword>
<dbReference type="EMBL" id="JAGPNK010000005">
    <property type="protein sequence ID" value="KAH7320918.1"/>
    <property type="molecule type" value="Genomic_DNA"/>
</dbReference>
<protein>
    <submittedName>
        <fullName evidence="7">Membrane-associating domain-containing protein</fullName>
    </submittedName>
</protein>
<dbReference type="GO" id="GO:0016020">
    <property type="term" value="C:membrane"/>
    <property type="evidence" value="ECO:0007669"/>
    <property type="project" value="UniProtKB-SubCell"/>
</dbReference>
<evidence type="ECO:0000256" key="4">
    <source>
        <dbReference type="ARBA" id="ARBA00023136"/>
    </source>
</evidence>
<accession>A0A8K0WTT4</accession>
<dbReference type="PANTHER" id="PTHR37451:SF5">
    <property type="entry name" value="MARVEL DOMAIN-CONTAINING PROTEIN"/>
    <property type="match status" value="1"/>
</dbReference>
<name>A0A8K0WTT4_9HYPO</name>